<dbReference type="SMART" id="SM00066">
    <property type="entry name" value="GAL4"/>
    <property type="match status" value="1"/>
</dbReference>
<feature type="region of interest" description="Disordered" evidence="3">
    <location>
        <begin position="140"/>
        <end position="182"/>
    </location>
</feature>
<evidence type="ECO:0000256" key="3">
    <source>
        <dbReference type="SAM" id="MobiDB-lite"/>
    </source>
</evidence>
<dbReference type="STRING" id="1141098.A0A1Y2E0Q5"/>
<dbReference type="SUPFAM" id="SSF57701">
    <property type="entry name" value="Zn2/Cys6 DNA-binding domain"/>
    <property type="match status" value="1"/>
</dbReference>
<dbReference type="Proteomes" id="UP000193689">
    <property type="component" value="Unassembled WGS sequence"/>
</dbReference>
<proteinExistence type="predicted"/>
<dbReference type="InParanoid" id="A0A1Y2E0Q5"/>
<gene>
    <name evidence="5" type="ORF">BCR38DRAFT_457362</name>
</gene>
<protein>
    <submittedName>
        <fullName evidence="5">Fungal-specific transcription factor domain-domain-containing protein</fullName>
    </submittedName>
</protein>
<comment type="subcellular location">
    <subcellularLocation>
        <location evidence="1">Nucleus</location>
    </subcellularLocation>
</comment>
<evidence type="ECO:0000256" key="1">
    <source>
        <dbReference type="ARBA" id="ARBA00004123"/>
    </source>
</evidence>
<dbReference type="AlphaFoldDB" id="A0A1Y2E0Q5"/>
<reference evidence="5 6" key="1">
    <citation type="submission" date="2016-07" db="EMBL/GenBank/DDBJ databases">
        <title>Pervasive Adenine N6-methylation of Active Genes in Fungi.</title>
        <authorList>
            <consortium name="DOE Joint Genome Institute"/>
            <person name="Mondo S.J."/>
            <person name="Dannebaum R.O."/>
            <person name="Kuo R.C."/>
            <person name="Labutti K."/>
            <person name="Haridas S."/>
            <person name="Kuo A."/>
            <person name="Salamov A."/>
            <person name="Ahrendt S.R."/>
            <person name="Lipzen A."/>
            <person name="Sullivan W."/>
            <person name="Andreopoulos W.B."/>
            <person name="Clum A."/>
            <person name="Lindquist E."/>
            <person name="Daum C."/>
            <person name="Ramamoorthy G.K."/>
            <person name="Gryganskyi A."/>
            <person name="Culley D."/>
            <person name="Magnuson J.K."/>
            <person name="James T.Y."/>
            <person name="O'Malley M.A."/>
            <person name="Stajich J.E."/>
            <person name="Spatafora J.W."/>
            <person name="Visel A."/>
            <person name="Grigoriev I.V."/>
        </authorList>
    </citation>
    <scope>NUCLEOTIDE SEQUENCE [LARGE SCALE GENOMIC DNA]</scope>
    <source>
        <strain evidence="5 6">CBS 129021</strain>
    </source>
</reference>
<dbReference type="GO" id="GO:0000976">
    <property type="term" value="F:transcription cis-regulatory region binding"/>
    <property type="evidence" value="ECO:0007669"/>
    <property type="project" value="TreeGrafter"/>
</dbReference>
<dbReference type="Pfam" id="PF00172">
    <property type="entry name" value="Zn_clus"/>
    <property type="match status" value="1"/>
</dbReference>
<dbReference type="InterPro" id="IPR001138">
    <property type="entry name" value="Zn2Cys6_DnaBD"/>
</dbReference>
<dbReference type="GO" id="GO:0005634">
    <property type="term" value="C:nucleus"/>
    <property type="evidence" value="ECO:0007669"/>
    <property type="project" value="UniProtKB-SubCell"/>
</dbReference>
<evidence type="ECO:0000313" key="6">
    <source>
        <dbReference type="Proteomes" id="UP000193689"/>
    </source>
</evidence>
<sequence>MSSGAKTVRSRTFTGCRSCRSRHAKCDEGFPSCTACERLGIPCEGYQPQLRWLADHGASPQAKTASSTHRGPASSYRYPLFSEDERRRMSIQVGTSLGSRSASELVLLLDVESEKAESLDHISAGPFSVFNIRPSQSWQPLASPTFSPQAPAPAPAPAPSRSPDDSTETSPSTSLVGGEGDGHLESIVREDFDAPMIEFHLGMFDDDALVTTFHQHESFPDLDLHFPDSSFYDFGMPGSFFHEAILPNTGPGLPCVGQSRLDNADDETSARDLDTPPVVSPRSALERVDGMQNVPEHAGPLLRYYKQHMMKPSSSMQAKRKSPWQILFLPCALETFAELTLWNQSSHTRSTILYSLVAHSAFQLHQKNIPEFPSTVPWGVVGLKHQQAAQRHLRIALQTEMQGGDHVKYTQLLMAILAAAMVSLFNSAHNFRSFLLDAERLIRLYGLKHRKTYKMRILHHMYTYLRVVAESTSIANADVNNKGSFGTPAVVLRRFRIAEDALNIGLDPAREKTMEVGYNDIHLEVQGYWKETLFTEIYGVPESLITLLSQVISFANEKTRLESKVRNDPAVSTALNHHIKTLESNIWSWKLPGETGPQPLQDSAHGLWDQPNARSMTLAMHQALIIYLYRRVYNVNAMILQDSVRKTLDYLQPCIDEGVDDQDFATSIVWPVFIASCEAMTPELQEQALKCLSAIDDKGTPFTTGPMRDIVFNIWSKRLASGDWTLSWPGA</sequence>
<evidence type="ECO:0000259" key="4">
    <source>
        <dbReference type="PROSITE" id="PS50048"/>
    </source>
</evidence>
<keyword evidence="2" id="KW-0539">Nucleus</keyword>
<dbReference type="EMBL" id="MCFJ01000006">
    <property type="protein sequence ID" value="ORY65123.1"/>
    <property type="molecule type" value="Genomic_DNA"/>
</dbReference>
<organism evidence="5 6">
    <name type="scientific">Pseudomassariella vexata</name>
    <dbReference type="NCBI Taxonomy" id="1141098"/>
    <lineage>
        <taxon>Eukaryota</taxon>
        <taxon>Fungi</taxon>
        <taxon>Dikarya</taxon>
        <taxon>Ascomycota</taxon>
        <taxon>Pezizomycotina</taxon>
        <taxon>Sordariomycetes</taxon>
        <taxon>Xylariomycetidae</taxon>
        <taxon>Amphisphaeriales</taxon>
        <taxon>Pseudomassariaceae</taxon>
        <taxon>Pseudomassariella</taxon>
    </lineage>
</organism>
<dbReference type="CDD" id="cd00067">
    <property type="entry name" value="GAL4"/>
    <property type="match status" value="1"/>
</dbReference>
<dbReference type="PANTHER" id="PTHR37534:SF49">
    <property type="entry name" value="LYSINE BIOSYNTHESIS REGULATORY PROTEIN LYS14"/>
    <property type="match status" value="1"/>
</dbReference>
<dbReference type="GO" id="GO:0045944">
    <property type="term" value="P:positive regulation of transcription by RNA polymerase II"/>
    <property type="evidence" value="ECO:0007669"/>
    <property type="project" value="TreeGrafter"/>
</dbReference>
<comment type="caution">
    <text evidence="5">The sequence shown here is derived from an EMBL/GenBank/DDBJ whole genome shotgun (WGS) entry which is preliminary data.</text>
</comment>
<dbReference type="GO" id="GO:0008270">
    <property type="term" value="F:zinc ion binding"/>
    <property type="evidence" value="ECO:0007669"/>
    <property type="project" value="InterPro"/>
</dbReference>
<dbReference type="RefSeq" id="XP_040716275.1">
    <property type="nucleotide sequence ID" value="XM_040862034.1"/>
</dbReference>
<dbReference type="GeneID" id="63778246"/>
<evidence type="ECO:0000256" key="2">
    <source>
        <dbReference type="ARBA" id="ARBA00023242"/>
    </source>
</evidence>
<dbReference type="FunCoup" id="A0A1Y2E0Q5">
    <property type="interactions" value="230"/>
</dbReference>
<dbReference type="Gene3D" id="4.10.240.10">
    <property type="entry name" value="Zn(2)-C6 fungal-type DNA-binding domain"/>
    <property type="match status" value="1"/>
</dbReference>
<feature type="domain" description="Zn(2)-C6 fungal-type" evidence="4">
    <location>
        <begin position="15"/>
        <end position="43"/>
    </location>
</feature>
<dbReference type="Pfam" id="PF11951">
    <property type="entry name" value="Fungal_trans_2"/>
    <property type="match status" value="1"/>
</dbReference>
<accession>A0A1Y2E0Q5</accession>
<dbReference type="OrthoDB" id="3477330at2759"/>
<dbReference type="InterPro" id="IPR036864">
    <property type="entry name" value="Zn2-C6_fun-type_DNA-bd_sf"/>
</dbReference>
<dbReference type="PROSITE" id="PS50048">
    <property type="entry name" value="ZN2_CY6_FUNGAL_2"/>
    <property type="match status" value="1"/>
</dbReference>
<dbReference type="PANTHER" id="PTHR37534">
    <property type="entry name" value="TRANSCRIPTIONAL ACTIVATOR PROTEIN UGA3"/>
    <property type="match status" value="1"/>
</dbReference>
<name>A0A1Y2E0Q5_9PEZI</name>
<keyword evidence="6" id="KW-1185">Reference proteome</keyword>
<dbReference type="GO" id="GO:0000981">
    <property type="term" value="F:DNA-binding transcription factor activity, RNA polymerase II-specific"/>
    <property type="evidence" value="ECO:0007669"/>
    <property type="project" value="InterPro"/>
</dbReference>
<feature type="compositionally biased region" description="Pro residues" evidence="3">
    <location>
        <begin position="150"/>
        <end position="160"/>
    </location>
</feature>
<evidence type="ECO:0000313" key="5">
    <source>
        <dbReference type="EMBL" id="ORY65123.1"/>
    </source>
</evidence>
<dbReference type="PROSITE" id="PS00463">
    <property type="entry name" value="ZN2_CY6_FUNGAL_1"/>
    <property type="match status" value="1"/>
</dbReference>
<dbReference type="InterPro" id="IPR021858">
    <property type="entry name" value="Fun_TF"/>
</dbReference>